<dbReference type="STRING" id="862515.HMPREF0658_0836"/>
<accession>E0NRN5</accession>
<protein>
    <submittedName>
        <fullName evidence="1">Uncharacterized protein</fullName>
    </submittedName>
</protein>
<dbReference type="EMBL" id="AEEI01000027">
    <property type="protein sequence ID" value="EFM02173.1"/>
    <property type="molecule type" value="Genomic_DNA"/>
</dbReference>
<dbReference type="AlphaFoldDB" id="E0NRN5"/>
<reference evidence="1" key="1">
    <citation type="submission" date="2010-07" db="EMBL/GenBank/DDBJ databases">
        <authorList>
            <person name="Muzny D."/>
            <person name="Qin X."/>
            <person name="Deng J."/>
            <person name="Jiang H."/>
            <person name="Liu Y."/>
            <person name="Qu J."/>
            <person name="Song X.-Z."/>
            <person name="Zhang L."/>
            <person name="Thornton R."/>
            <person name="Coyle M."/>
            <person name="Francisco L."/>
            <person name="Jackson L."/>
            <person name="Javaid M."/>
            <person name="Korchina V."/>
            <person name="Kovar C."/>
            <person name="Mata R."/>
            <person name="Mathew T."/>
            <person name="Ngo R."/>
            <person name="Nguyen L."/>
            <person name="Nguyen N."/>
            <person name="Okwuonu G."/>
            <person name="Ongeri F."/>
            <person name="Pham C."/>
            <person name="Simmons D."/>
            <person name="Wilczek-Boney K."/>
            <person name="Hale W."/>
            <person name="Jakkamsetti A."/>
            <person name="Pham P."/>
            <person name="Ruth R."/>
            <person name="San Lucas F."/>
            <person name="Warren J."/>
            <person name="Zhang J."/>
            <person name="Zhao Z."/>
            <person name="Zhou C."/>
            <person name="Zhu D."/>
            <person name="Lee S."/>
            <person name="Bess C."/>
            <person name="Blankenburg K."/>
            <person name="Forbes L."/>
            <person name="Fu Q."/>
            <person name="Gubbala S."/>
            <person name="Hirani K."/>
            <person name="Jayaseelan J.C."/>
            <person name="Lara F."/>
            <person name="Munidasa M."/>
            <person name="Palculict T."/>
            <person name="Patil S."/>
            <person name="Pu L.-L."/>
            <person name="Saada N."/>
            <person name="Tang L."/>
            <person name="Weissenberger G."/>
            <person name="Zhu Y."/>
            <person name="Hemphill L."/>
            <person name="Shang Y."/>
            <person name="Youmans B."/>
            <person name="Ayvaz T."/>
            <person name="Ross M."/>
            <person name="Santibanez J."/>
            <person name="Aqrawi P."/>
            <person name="Gross S."/>
            <person name="Joshi V."/>
            <person name="Fowler G."/>
            <person name="Nazareth L."/>
            <person name="Reid J."/>
            <person name="Worley K."/>
            <person name="Petrosino J."/>
            <person name="Highlander S."/>
            <person name="Gibbs R."/>
        </authorList>
    </citation>
    <scope>NUCLEOTIDE SEQUENCE [LARGE SCALE GENOMIC DNA]</scope>
    <source>
        <strain evidence="1">DSM 16973</strain>
    </source>
</reference>
<evidence type="ECO:0000313" key="2">
    <source>
        <dbReference type="Proteomes" id="UP000004394"/>
    </source>
</evidence>
<dbReference type="Proteomes" id="UP000004394">
    <property type="component" value="Unassembled WGS sequence"/>
</dbReference>
<organism evidence="1 2">
    <name type="scientific">Hoylesella marshii DSM 16973 = JCM 13450</name>
    <dbReference type="NCBI Taxonomy" id="862515"/>
    <lineage>
        <taxon>Bacteria</taxon>
        <taxon>Pseudomonadati</taxon>
        <taxon>Bacteroidota</taxon>
        <taxon>Bacteroidia</taxon>
        <taxon>Bacteroidales</taxon>
        <taxon>Prevotellaceae</taxon>
        <taxon>Hoylesella</taxon>
    </lineage>
</organism>
<dbReference type="HOGENOM" id="CLU_3237682_0_0_10"/>
<name>E0NRN5_9BACT</name>
<proteinExistence type="predicted"/>
<keyword evidence="2" id="KW-1185">Reference proteome</keyword>
<dbReference type="BioCyc" id="PMAR862515-HMP:GMOO-850-MONOMER"/>
<sequence>MLFQLPCYPVVYQNLTSCCVQHIERSVSYFALKTFISHENIVI</sequence>
<comment type="caution">
    <text evidence="1">The sequence shown here is derived from an EMBL/GenBank/DDBJ whole genome shotgun (WGS) entry which is preliminary data.</text>
</comment>
<evidence type="ECO:0000313" key="1">
    <source>
        <dbReference type="EMBL" id="EFM02173.1"/>
    </source>
</evidence>
<gene>
    <name evidence="1" type="ORF">HMPREF0658_0836</name>
</gene>